<feature type="compositionally biased region" description="Basic residues" evidence="1">
    <location>
        <begin position="38"/>
        <end position="50"/>
    </location>
</feature>
<dbReference type="EMBL" id="PZQS01000013">
    <property type="protein sequence ID" value="PVD19922.1"/>
    <property type="molecule type" value="Genomic_DNA"/>
</dbReference>
<protein>
    <submittedName>
        <fullName evidence="2">Uncharacterized protein</fullName>
    </submittedName>
</protein>
<sequence length="135" mass="15480">MVSARHWGRQAQQKMHRQHRKRLELPPLRGLNIQTRSHLGRGRRDKRKRCSPSEVAFAQNDFRQLYRQLYRQLHPPAAAARRRANRGVSSAIDKGTREGAYNSDFSFSAEGASYSSEIQYRGRSTAGDISKLEKG</sequence>
<feature type="region of interest" description="Disordered" evidence="1">
    <location>
        <begin position="1"/>
        <end position="53"/>
    </location>
</feature>
<name>A0A2T7NFL4_POMCA</name>
<dbReference type="Proteomes" id="UP000245119">
    <property type="component" value="Linkage Group LG13"/>
</dbReference>
<evidence type="ECO:0000256" key="1">
    <source>
        <dbReference type="SAM" id="MobiDB-lite"/>
    </source>
</evidence>
<reference evidence="2 3" key="1">
    <citation type="submission" date="2018-04" db="EMBL/GenBank/DDBJ databases">
        <title>The genome of golden apple snail Pomacea canaliculata provides insight into stress tolerance and invasive adaptation.</title>
        <authorList>
            <person name="Liu C."/>
            <person name="Liu B."/>
            <person name="Ren Y."/>
            <person name="Zhang Y."/>
            <person name="Wang H."/>
            <person name="Li S."/>
            <person name="Jiang F."/>
            <person name="Yin L."/>
            <person name="Zhang G."/>
            <person name="Qian W."/>
            <person name="Fan W."/>
        </authorList>
    </citation>
    <scope>NUCLEOTIDE SEQUENCE [LARGE SCALE GENOMIC DNA]</scope>
    <source>
        <strain evidence="2">SZHN2017</strain>
        <tissue evidence="2">Muscle</tissue>
    </source>
</reference>
<evidence type="ECO:0000313" key="2">
    <source>
        <dbReference type="EMBL" id="PVD19922.1"/>
    </source>
</evidence>
<dbReference type="AlphaFoldDB" id="A0A2T7NFL4"/>
<proteinExistence type="predicted"/>
<evidence type="ECO:0000313" key="3">
    <source>
        <dbReference type="Proteomes" id="UP000245119"/>
    </source>
</evidence>
<feature type="region of interest" description="Disordered" evidence="1">
    <location>
        <begin position="76"/>
        <end position="103"/>
    </location>
</feature>
<accession>A0A2T7NFL4</accession>
<comment type="caution">
    <text evidence="2">The sequence shown here is derived from an EMBL/GenBank/DDBJ whole genome shotgun (WGS) entry which is preliminary data.</text>
</comment>
<gene>
    <name evidence="2" type="ORF">C0Q70_20416</name>
</gene>
<keyword evidence="3" id="KW-1185">Reference proteome</keyword>
<organism evidence="2 3">
    <name type="scientific">Pomacea canaliculata</name>
    <name type="common">Golden apple snail</name>
    <dbReference type="NCBI Taxonomy" id="400727"/>
    <lineage>
        <taxon>Eukaryota</taxon>
        <taxon>Metazoa</taxon>
        <taxon>Spiralia</taxon>
        <taxon>Lophotrochozoa</taxon>
        <taxon>Mollusca</taxon>
        <taxon>Gastropoda</taxon>
        <taxon>Caenogastropoda</taxon>
        <taxon>Architaenioglossa</taxon>
        <taxon>Ampullarioidea</taxon>
        <taxon>Ampullariidae</taxon>
        <taxon>Pomacea</taxon>
    </lineage>
</organism>